<dbReference type="AlphaFoldDB" id="A0A2U2ADW2"/>
<feature type="domain" description="Nitroreductase" evidence="1">
    <location>
        <begin position="9"/>
        <end position="162"/>
    </location>
</feature>
<dbReference type="InterPro" id="IPR052530">
    <property type="entry name" value="NAD(P)H_nitroreductase"/>
</dbReference>
<keyword evidence="3" id="KW-1185">Reference proteome</keyword>
<dbReference type="Pfam" id="PF00881">
    <property type="entry name" value="Nitroreductase"/>
    <property type="match status" value="1"/>
</dbReference>
<dbReference type="Proteomes" id="UP000245020">
    <property type="component" value="Unassembled WGS sequence"/>
</dbReference>
<dbReference type="Gene3D" id="3.40.109.10">
    <property type="entry name" value="NADH Oxidase"/>
    <property type="match status" value="1"/>
</dbReference>
<accession>A0A2U2ADW2</accession>
<name>A0A2U2ADW2_9GAMM</name>
<comment type="caution">
    <text evidence="2">The sequence shown here is derived from an EMBL/GenBank/DDBJ whole genome shotgun (WGS) entry which is preliminary data.</text>
</comment>
<dbReference type="RefSeq" id="WP_109189496.1">
    <property type="nucleotide sequence ID" value="NZ_BMYA01000002.1"/>
</dbReference>
<proteinExistence type="predicted"/>
<dbReference type="SUPFAM" id="SSF55469">
    <property type="entry name" value="FMN-dependent nitroreductase-like"/>
    <property type="match status" value="1"/>
</dbReference>
<dbReference type="OrthoDB" id="9773807at2"/>
<organism evidence="2 3">
    <name type="scientific">Ignatzschineria ureiclastica</name>
    <dbReference type="NCBI Taxonomy" id="472582"/>
    <lineage>
        <taxon>Bacteria</taxon>
        <taxon>Pseudomonadati</taxon>
        <taxon>Pseudomonadota</taxon>
        <taxon>Gammaproteobacteria</taxon>
        <taxon>Cardiobacteriales</taxon>
        <taxon>Ignatzschineriaceae</taxon>
        <taxon>Ignatzschineria</taxon>
    </lineage>
</organism>
<gene>
    <name evidence="2" type="ORF">DC083_06980</name>
</gene>
<dbReference type="PANTHER" id="PTHR43821">
    <property type="entry name" value="NAD(P)H NITROREDUCTASE YDJA-RELATED"/>
    <property type="match status" value="1"/>
</dbReference>
<dbReference type="InterPro" id="IPR000415">
    <property type="entry name" value="Nitroreductase-like"/>
</dbReference>
<dbReference type="GO" id="GO:0016491">
    <property type="term" value="F:oxidoreductase activity"/>
    <property type="evidence" value="ECO:0007669"/>
    <property type="project" value="InterPro"/>
</dbReference>
<evidence type="ECO:0000313" key="3">
    <source>
        <dbReference type="Proteomes" id="UP000245020"/>
    </source>
</evidence>
<sequence length="183" mass="21209">MTISLTDIIKDRRTIHHFESTPVPQAIVQEALSLAIYAPNHHHTHPCHFYWFGEETKQAFLHYAKKAFSNRDPESAQKKLAKWQTIPGWILVTRKLSDDAKTAHEDYATLSISLYIMMQYLTSHGIGTKWSTGSLLFEEEVYRIGNIDPKKEVIEGMFWYGYPEKAPHPFPKPEYSQFVTDLP</sequence>
<evidence type="ECO:0000313" key="2">
    <source>
        <dbReference type="EMBL" id="PWD80844.1"/>
    </source>
</evidence>
<dbReference type="PANTHER" id="PTHR43821:SF1">
    <property type="entry name" value="NAD(P)H NITROREDUCTASE YDJA-RELATED"/>
    <property type="match status" value="1"/>
</dbReference>
<reference evidence="3" key="1">
    <citation type="submission" date="2018-05" db="EMBL/GenBank/DDBJ databases">
        <title>Ignatzschineria dubaiensis sp. nov., isolated from necrotic foot tissues of dromedaries (Camelus dromedarius) and associated maggots in Dubai, United Arab Emirates.</title>
        <authorList>
            <person name="Tsang C.C."/>
            <person name="Tang J.Y.M."/>
            <person name="Fong J.Y.H."/>
            <person name="Kinne J."/>
            <person name="Lee H.H."/>
            <person name="Joseph M."/>
            <person name="Jose S."/>
            <person name="Schuster R.K."/>
            <person name="Tang Y."/>
            <person name="Sivakumar S."/>
            <person name="Chen J.H.K."/>
            <person name="Teng J.L.L."/>
            <person name="Lau S.K.P."/>
            <person name="Wernery U."/>
            <person name="Woo P.C.Y."/>
        </authorList>
    </citation>
    <scope>NUCLEOTIDE SEQUENCE [LARGE SCALE GENOMIC DNA]</scope>
    <source>
        <strain evidence="3">KCTC 22644</strain>
    </source>
</reference>
<evidence type="ECO:0000259" key="1">
    <source>
        <dbReference type="Pfam" id="PF00881"/>
    </source>
</evidence>
<dbReference type="InterPro" id="IPR029479">
    <property type="entry name" value="Nitroreductase"/>
</dbReference>
<protein>
    <recommendedName>
        <fullName evidence="1">Nitroreductase domain-containing protein</fullName>
    </recommendedName>
</protein>
<dbReference type="EMBL" id="QEWQ01000004">
    <property type="protein sequence ID" value="PWD80844.1"/>
    <property type="molecule type" value="Genomic_DNA"/>
</dbReference>